<protein>
    <submittedName>
        <fullName evidence="2">Hypothetical_protein</fullName>
    </submittedName>
</protein>
<keyword evidence="3" id="KW-1185">Reference proteome</keyword>
<reference evidence="1" key="1">
    <citation type="submission" date="2023-06" db="EMBL/GenBank/DDBJ databases">
        <authorList>
            <person name="Kurt Z."/>
        </authorList>
    </citation>
    <scope>NUCLEOTIDE SEQUENCE</scope>
</reference>
<gene>
    <name evidence="2" type="ORF">HINF_LOCUS21368</name>
    <name evidence="1" type="ORF">HINF_LOCUS7796</name>
</gene>
<dbReference type="EMBL" id="CATOUU010000195">
    <property type="protein sequence ID" value="CAI9920151.1"/>
    <property type="molecule type" value="Genomic_DNA"/>
</dbReference>
<reference evidence="2 3" key="2">
    <citation type="submission" date="2024-07" db="EMBL/GenBank/DDBJ databases">
        <authorList>
            <person name="Akdeniz Z."/>
        </authorList>
    </citation>
    <scope>NUCLEOTIDE SEQUENCE [LARGE SCALE GENOMIC DNA]</scope>
</reference>
<name>A0AA86NIY2_9EUKA</name>
<dbReference type="AlphaFoldDB" id="A0AA86NIY2"/>
<dbReference type="EMBL" id="CAXDID020000058">
    <property type="protein sequence ID" value="CAL6008952.1"/>
    <property type="molecule type" value="Genomic_DNA"/>
</dbReference>
<accession>A0AA86NIY2</accession>
<evidence type="ECO:0000313" key="3">
    <source>
        <dbReference type="Proteomes" id="UP001642409"/>
    </source>
</evidence>
<comment type="caution">
    <text evidence="1">The sequence shown here is derived from an EMBL/GenBank/DDBJ whole genome shotgun (WGS) entry which is preliminary data.</text>
</comment>
<sequence>MSLLMESFKAVILANNLQPTLRTSGLSFVPTQTSKIILLSTILLMVFKISKQSLPFCILPSGQTQSYPSNKNEFEQTREVYFMTPLFKDYKHNPYAQQRSLHSEQSSVIDPVIYIKLIPQNTERASFVHTNIDCAYIFVVLVTMHIIFPFWLPVKYPEILHSLQSNSNLSVLYINPPNQSPLNLNQTFTLLIFKQFKPFKTKLDIVEPEHMNIYLELDVFTLHDKQIRAPKSMLCVKFTDNFEFNISILLFTKPNKANDGMDSVEILQLIQYLLTDSVYKLK</sequence>
<evidence type="ECO:0000313" key="1">
    <source>
        <dbReference type="EMBL" id="CAI9920151.1"/>
    </source>
</evidence>
<evidence type="ECO:0000313" key="2">
    <source>
        <dbReference type="EMBL" id="CAL6008952.1"/>
    </source>
</evidence>
<proteinExistence type="predicted"/>
<organism evidence="1">
    <name type="scientific">Hexamita inflata</name>
    <dbReference type="NCBI Taxonomy" id="28002"/>
    <lineage>
        <taxon>Eukaryota</taxon>
        <taxon>Metamonada</taxon>
        <taxon>Diplomonadida</taxon>
        <taxon>Hexamitidae</taxon>
        <taxon>Hexamitinae</taxon>
        <taxon>Hexamita</taxon>
    </lineage>
</organism>
<dbReference type="Proteomes" id="UP001642409">
    <property type="component" value="Unassembled WGS sequence"/>
</dbReference>